<dbReference type="GO" id="GO:0005886">
    <property type="term" value="C:plasma membrane"/>
    <property type="evidence" value="ECO:0007669"/>
    <property type="project" value="TreeGrafter"/>
</dbReference>
<evidence type="ECO:0000259" key="3">
    <source>
        <dbReference type="SMART" id="SM00563"/>
    </source>
</evidence>
<keyword evidence="1 4" id="KW-0808">Transferase</keyword>
<evidence type="ECO:0000313" key="5">
    <source>
        <dbReference type="Proteomes" id="UP000230821"/>
    </source>
</evidence>
<dbReference type="Proteomes" id="UP000230821">
    <property type="component" value="Unassembled WGS sequence"/>
</dbReference>
<dbReference type="EMBL" id="PDSK01000135">
    <property type="protein sequence ID" value="PIE31617.1"/>
    <property type="molecule type" value="Genomic_DNA"/>
</dbReference>
<feature type="domain" description="Phospholipid/glycerol acyltransferase" evidence="3">
    <location>
        <begin position="51"/>
        <end position="164"/>
    </location>
</feature>
<dbReference type="PANTHER" id="PTHR10434">
    <property type="entry name" value="1-ACYL-SN-GLYCEROL-3-PHOSPHATE ACYLTRANSFERASE"/>
    <property type="match status" value="1"/>
</dbReference>
<proteinExistence type="predicted"/>
<protein>
    <submittedName>
        <fullName evidence="4">1-acyl-sn-glycerol-3-phosphate acyltransferase</fullName>
    </submittedName>
</protein>
<dbReference type="InterPro" id="IPR002123">
    <property type="entry name" value="Plipid/glycerol_acylTrfase"/>
</dbReference>
<reference evidence="4 5" key="1">
    <citation type="submission" date="2017-10" db="EMBL/GenBank/DDBJ databases">
        <title>Novel microbial diversity and functional potential in the marine mammal oral microbiome.</title>
        <authorList>
            <person name="Dudek N.K."/>
            <person name="Sun C.L."/>
            <person name="Burstein D."/>
            <person name="Kantor R.S."/>
            <person name="Aliaga Goltsman D.S."/>
            <person name="Bik E.M."/>
            <person name="Thomas B.C."/>
            <person name="Banfield J.F."/>
            <person name="Relman D.A."/>
        </authorList>
    </citation>
    <scope>NUCLEOTIDE SEQUENCE [LARGE SCALE GENOMIC DNA]</scope>
    <source>
        <strain evidence="4">DOLJORAL78_47_16</strain>
    </source>
</reference>
<comment type="caution">
    <text evidence="4">The sequence shown here is derived from an EMBL/GenBank/DDBJ whole genome shotgun (WGS) entry which is preliminary data.</text>
</comment>
<dbReference type="SMART" id="SM00563">
    <property type="entry name" value="PlsC"/>
    <property type="match status" value="1"/>
</dbReference>
<organism evidence="4 5">
    <name type="scientific">candidate division KSB3 bacterium</name>
    <dbReference type="NCBI Taxonomy" id="2044937"/>
    <lineage>
        <taxon>Bacteria</taxon>
        <taxon>candidate division KSB3</taxon>
    </lineage>
</organism>
<dbReference type="AlphaFoldDB" id="A0A2G6K7G1"/>
<dbReference type="Pfam" id="PF01553">
    <property type="entry name" value="Acyltransferase"/>
    <property type="match status" value="1"/>
</dbReference>
<dbReference type="SUPFAM" id="SSF69593">
    <property type="entry name" value="Glycerol-3-phosphate (1)-acyltransferase"/>
    <property type="match status" value="1"/>
</dbReference>
<accession>A0A2G6K7G1</accession>
<keyword evidence="2 4" id="KW-0012">Acyltransferase</keyword>
<sequence length="224" mass="25483">MNRLDVQQPHSFSRFDKRYYLPARPYGFALFRLYFRLKVSGVEHVPKTGPVILVPNHTSFMDPPLLSSAVPRVLYFLMLHHHFYHRYFYWLFRRLPCIPVKRGNMASTSALKLCLQVLRHNQILCMFPEGGISREHKARGTRTGAAVLALKTGAPIVPAGIIGASNAFPLHSRFPRPKPISIKFGDPMNIPAGDVRDKELLQSIMTDTMSRIRTLTEEPSSITN</sequence>
<dbReference type="PANTHER" id="PTHR10434:SF11">
    <property type="entry name" value="1-ACYL-SN-GLYCEROL-3-PHOSPHATE ACYLTRANSFERASE"/>
    <property type="match status" value="1"/>
</dbReference>
<name>A0A2G6K7G1_9BACT</name>
<dbReference type="CDD" id="cd07989">
    <property type="entry name" value="LPLAT_AGPAT-like"/>
    <property type="match status" value="1"/>
</dbReference>
<dbReference type="GO" id="GO:0006654">
    <property type="term" value="P:phosphatidic acid biosynthetic process"/>
    <property type="evidence" value="ECO:0007669"/>
    <property type="project" value="TreeGrafter"/>
</dbReference>
<dbReference type="GO" id="GO:0003841">
    <property type="term" value="F:1-acylglycerol-3-phosphate O-acyltransferase activity"/>
    <property type="evidence" value="ECO:0007669"/>
    <property type="project" value="TreeGrafter"/>
</dbReference>
<evidence type="ECO:0000256" key="1">
    <source>
        <dbReference type="ARBA" id="ARBA00022679"/>
    </source>
</evidence>
<gene>
    <name evidence="4" type="ORF">CSA56_17735</name>
</gene>
<evidence type="ECO:0000256" key="2">
    <source>
        <dbReference type="ARBA" id="ARBA00023315"/>
    </source>
</evidence>
<evidence type="ECO:0000313" key="4">
    <source>
        <dbReference type="EMBL" id="PIE31617.1"/>
    </source>
</evidence>